<proteinExistence type="predicted"/>
<name>A0A101RPE8_9ACTN</name>
<sequence length="118" mass="12392">MLIDIHGRVAIDLRVSLTDVGEQPAPHVPHAGRGPAVAGQARSPLLPRLRPHSAHRRRQACTCLFARDESDLRGALRSGVPDEDIAGLEARDAGKRAGSGLDEPSILQPGRPMSAGGG</sequence>
<feature type="region of interest" description="Disordered" evidence="1">
    <location>
        <begin position="75"/>
        <end position="118"/>
    </location>
</feature>
<dbReference type="Proteomes" id="UP000053669">
    <property type="component" value="Unassembled WGS sequence"/>
</dbReference>
<accession>A0A101RPE8</accession>
<comment type="caution">
    <text evidence="2">The sequence shown here is derived from an EMBL/GenBank/DDBJ whole genome shotgun (WGS) entry which is preliminary data.</text>
</comment>
<evidence type="ECO:0000313" key="3">
    <source>
        <dbReference type="Proteomes" id="UP000053669"/>
    </source>
</evidence>
<dbReference type="STRING" id="58343.AQJ46_39745"/>
<dbReference type="AlphaFoldDB" id="A0A101RPE8"/>
<organism evidence="2 3">
    <name type="scientific">Streptomyces canus</name>
    <dbReference type="NCBI Taxonomy" id="58343"/>
    <lineage>
        <taxon>Bacteria</taxon>
        <taxon>Bacillati</taxon>
        <taxon>Actinomycetota</taxon>
        <taxon>Actinomycetes</taxon>
        <taxon>Kitasatosporales</taxon>
        <taxon>Streptomycetaceae</taxon>
        <taxon>Streptomyces</taxon>
        <taxon>Streptomyces aurantiacus group</taxon>
    </lineage>
</organism>
<evidence type="ECO:0000313" key="2">
    <source>
        <dbReference type="EMBL" id="KUN59372.1"/>
    </source>
</evidence>
<gene>
    <name evidence="2" type="ORF">AQJ46_39745</name>
</gene>
<evidence type="ECO:0000256" key="1">
    <source>
        <dbReference type="SAM" id="MobiDB-lite"/>
    </source>
</evidence>
<dbReference type="EMBL" id="LMWU01000050">
    <property type="protein sequence ID" value="KUN59372.1"/>
    <property type="molecule type" value="Genomic_DNA"/>
</dbReference>
<protein>
    <submittedName>
        <fullName evidence="2">Uncharacterized protein</fullName>
    </submittedName>
</protein>
<reference evidence="2 3" key="1">
    <citation type="submission" date="2015-10" db="EMBL/GenBank/DDBJ databases">
        <title>Draft genome sequence of Streptomyces canus DSM 40017, type strain for the species Streptomyces canus.</title>
        <authorList>
            <person name="Ruckert C."/>
            <person name="Winkler A."/>
            <person name="Kalinowski J."/>
            <person name="Kampfer P."/>
            <person name="Glaeser S."/>
        </authorList>
    </citation>
    <scope>NUCLEOTIDE SEQUENCE [LARGE SCALE GENOMIC DNA]</scope>
    <source>
        <strain evidence="2 3">DSM 40017</strain>
    </source>
</reference>